<dbReference type="GO" id="GO:0015628">
    <property type="term" value="P:protein secretion by the type II secretion system"/>
    <property type="evidence" value="ECO:0007669"/>
    <property type="project" value="TreeGrafter"/>
</dbReference>
<dbReference type="InterPro" id="IPR018076">
    <property type="entry name" value="T2SS_GspF_dom"/>
</dbReference>
<feature type="domain" description="Type II secretion system protein GspF" evidence="11">
    <location>
        <begin position="277"/>
        <end position="398"/>
    </location>
</feature>
<evidence type="ECO:0000256" key="10">
    <source>
        <dbReference type="SAM" id="Phobius"/>
    </source>
</evidence>
<keyword evidence="8 10" id="KW-0472">Membrane</keyword>
<dbReference type="Gene3D" id="1.20.81.30">
    <property type="entry name" value="Type II secretion system (T2SS), domain F"/>
    <property type="match status" value="2"/>
</dbReference>
<keyword evidence="13" id="KW-1185">Reference proteome</keyword>
<keyword evidence="4" id="KW-1003">Cell membrane</keyword>
<dbReference type="RefSeq" id="WP_015005194.1">
    <property type="nucleotide sequence ID" value="NZ_JBLHXE010000001.1"/>
</dbReference>
<dbReference type="PRINTS" id="PR00812">
    <property type="entry name" value="BCTERIALGSPF"/>
</dbReference>
<comment type="subcellular location">
    <subcellularLocation>
        <location evidence="1 9">Cell inner membrane</location>
        <topology evidence="1 9">Multi-pass membrane protein</topology>
    </subcellularLocation>
</comment>
<accession>A0AB33YZ48</accession>
<evidence type="ECO:0000259" key="11">
    <source>
        <dbReference type="Pfam" id="PF00482"/>
    </source>
</evidence>
<feature type="domain" description="Type II secretion system protein GspF" evidence="11">
    <location>
        <begin position="72"/>
        <end position="195"/>
    </location>
</feature>
<dbReference type="EMBL" id="ASHL01000012">
    <property type="protein sequence ID" value="EPD12220.1"/>
    <property type="molecule type" value="Genomic_DNA"/>
</dbReference>
<evidence type="ECO:0000256" key="7">
    <source>
        <dbReference type="ARBA" id="ARBA00022989"/>
    </source>
</evidence>
<dbReference type="InterPro" id="IPR003004">
    <property type="entry name" value="GspF/PilC"/>
</dbReference>
<keyword evidence="3 9" id="KW-0813">Transport</keyword>
<proteinExistence type="inferred from homology"/>
<evidence type="ECO:0000256" key="4">
    <source>
        <dbReference type="ARBA" id="ARBA00022475"/>
    </source>
</evidence>
<dbReference type="Proteomes" id="UP000015462">
    <property type="component" value="Unassembled WGS sequence"/>
</dbReference>
<evidence type="ECO:0000256" key="1">
    <source>
        <dbReference type="ARBA" id="ARBA00004429"/>
    </source>
</evidence>
<dbReference type="Pfam" id="PF00482">
    <property type="entry name" value="T2SSF"/>
    <property type="match status" value="2"/>
</dbReference>
<evidence type="ECO:0000256" key="5">
    <source>
        <dbReference type="ARBA" id="ARBA00022519"/>
    </source>
</evidence>
<evidence type="ECO:0000256" key="3">
    <source>
        <dbReference type="ARBA" id="ARBA00022448"/>
    </source>
</evidence>
<dbReference type="InterPro" id="IPR001992">
    <property type="entry name" value="T2SS_GspF/T4SS_PilC_CS"/>
</dbReference>
<dbReference type="FunFam" id="1.20.81.30:FF:000001">
    <property type="entry name" value="Type II secretion system protein F"/>
    <property type="match status" value="2"/>
</dbReference>
<dbReference type="PANTHER" id="PTHR30012">
    <property type="entry name" value="GENERAL SECRETION PATHWAY PROTEIN"/>
    <property type="match status" value="1"/>
</dbReference>
<sequence>MASSASKITYIWEGTDNKGNRSKGEINARSDALVKAELRRQGIRPLKVKKKPQALFGSMGQKPIVPKDIAVFSRQLATMMASGIPLVQSFDIIGKGHEKPAMQDMLANIKSDIEGGSTLAESLGKYPFQFDELFCNLVEAGEHAGILEDLLVKIAEYKEKTESLKAKIKKALTYPISVLVVAVVVTAILLIFVVPQFESLFSGFGADLPAFTQMVVELSRFMQEWWWAVFGIIGGVVFVLMQVKKRSRKFNHLLDRMILKMPIIGDIMNKAAIARYARTLSTMSAAGVPLVEALESVSGATGNIVYSEAVLQMREQVATGIQLQQAMKNVGLFPHMVVQMVAIGEEAGSVESMLGKVADFYEEEVDNAVDSLSSLIEPLIMAILGILVGGLIVAMYLPIFMLGSVF</sequence>
<evidence type="ECO:0000313" key="13">
    <source>
        <dbReference type="Proteomes" id="UP000015462"/>
    </source>
</evidence>
<evidence type="ECO:0000313" key="12">
    <source>
        <dbReference type="EMBL" id="EPD12220.1"/>
    </source>
</evidence>
<feature type="transmembrane region" description="Helical" evidence="10">
    <location>
        <begin position="172"/>
        <end position="194"/>
    </location>
</feature>
<evidence type="ECO:0000256" key="6">
    <source>
        <dbReference type="ARBA" id="ARBA00022692"/>
    </source>
</evidence>
<dbReference type="PROSITE" id="PS00874">
    <property type="entry name" value="T2SP_F"/>
    <property type="match status" value="1"/>
</dbReference>
<evidence type="ECO:0000256" key="9">
    <source>
        <dbReference type="RuleBase" id="RU003923"/>
    </source>
</evidence>
<dbReference type="PANTHER" id="PTHR30012:SF7">
    <property type="entry name" value="PROTEIN TRANSPORT PROTEIN HOFC HOMOLOG"/>
    <property type="match status" value="1"/>
</dbReference>
<dbReference type="InterPro" id="IPR042094">
    <property type="entry name" value="T2SS_GspF_sf"/>
</dbReference>
<keyword evidence="6 9" id="KW-0812">Transmembrane</keyword>
<protein>
    <submittedName>
        <fullName evidence="12">Type II secretion system protein</fullName>
    </submittedName>
</protein>
<dbReference type="GO" id="GO:0005886">
    <property type="term" value="C:plasma membrane"/>
    <property type="evidence" value="ECO:0007669"/>
    <property type="project" value="UniProtKB-SubCell"/>
</dbReference>
<organism evidence="12 13">
    <name type="scientific">Cycloclasticus pugetii</name>
    <dbReference type="NCBI Taxonomy" id="34068"/>
    <lineage>
        <taxon>Bacteria</taxon>
        <taxon>Pseudomonadati</taxon>
        <taxon>Pseudomonadota</taxon>
        <taxon>Gammaproteobacteria</taxon>
        <taxon>Thiotrichales</taxon>
        <taxon>Piscirickettsiaceae</taxon>
        <taxon>Cycloclasticus</taxon>
    </lineage>
</organism>
<dbReference type="AlphaFoldDB" id="A0AB33YZ48"/>
<feature type="transmembrane region" description="Helical" evidence="10">
    <location>
        <begin position="379"/>
        <end position="401"/>
    </location>
</feature>
<evidence type="ECO:0000256" key="2">
    <source>
        <dbReference type="ARBA" id="ARBA00005745"/>
    </source>
</evidence>
<comment type="caution">
    <text evidence="12">The sequence shown here is derived from an EMBL/GenBank/DDBJ whole genome shotgun (WGS) entry which is preliminary data.</text>
</comment>
<gene>
    <name evidence="12" type="ORF">L196_10459</name>
</gene>
<comment type="similarity">
    <text evidence="2 9">Belongs to the GSP F family.</text>
</comment>
<keyword evidence="5" id="KW-0997">Cell inner membrane</keyword>
<keyword evidence="7 10" id="KW-1133">Transmembrane helix</keyword>
<reference evidence="12 13" key="1">
    <citation type="journal article" date="2013" name="Genome Announc.">
        <title>Genome Sequence of the Pyrene- and Fluoranthene-Degrading Bacterium Cycloclasticus sp. Strain PY97M.</title>
        <authorList>
            <person name="Cui Z."/>
            <person name="Xu G."/>
            <person name="Li Q."/>
            <person name="Gao W."/>
            <person name="Zheng L."/>
        </authorList>
    </citation>
    <scope>NUCLEOTIDE SEQUENCE [LARGE SCALE GENOMIC DNA]</scope>
    <source>
        <strain evidence="12 13">PY97M</strain>
    </source>
</reference>
<evidence type="ECO:0000256" key="8">
    <source>
        <dbReference type="ARBA" id="ARBA00023136"/>
    </source>
</evidence>
<name>A0AB33YZ48_9GAMM</name>
<feature type="transmembrane region" description="Helical" evidence="10">
    <location>
        <begin position="225"/>
        <end position="243"/>
    </location>
</feature>